<keyword evidence="5" id="KW-1185">Reference proteome</keyword>
<gene>
    <name evidence="4" type="ORF">AQS70_16920</name>
</gene>
<dbReference type="Pfam" id="PF25023">
    <property type="entry name" value="TEN_YD-shell"/>
    <property type="match status" value="1"/>
</dbReference>
<dbReference type="EMBL" id="LLWH01000224">
    <property type="protein sequence ID" value="KQB51748.1"/>
    <property type="molecule type" value="Genomic_DNA"/>
</dbReference>
<dbReference type="InterPro" id="IPR031325">
    <property type="entry name" value="RHS_repeat"/>
</dbReference>
<dbReference type="InterPro" id="IPR006530">
    <property type="entry name" value="YD"/>
</dbReference>
<dbReference type="InterPro" id="IPR022385">
    <property type="entry name" value="Rhs_assc_core"/>
</dbReference>
<dbReference type="PANTHER" id="PTHR32305:SF15">
    <property type="entry name" value="PROTEIN RHSA-RELATED"/>
    <property type="match status" value="1"/>
</dbReference>
<name>A0A0N8VRX6_9PSED</name>
<dbReference type="InterPro" id="IPR056823">
    <property type="entry name" value="TEN-like_YD-shell"/>
</dbReference>
<keyword evidence="2" id="KW-1133">Transmembrane helix</keyword>
<dbReference type="NCBIfam" id="TIGR01643">
    <property type="entry name" value="YD_repeat_2x"/>
    <property type="match status" value="2"/>
</dbReference>
<comment type="caution">
    <text evidence="4">The sequence shown here is derived from an EMBL/GenBank/DDBJ whole genome shotgun (WGS) entry which is preliminary data.</text>
</comment>
<evidence type="ECO:0000313" key="5">
    <source>
        <dbReference type="Proteomes" id="UP000050342"/>
    </source>
</evidence>
<dbReference type="STRING" id="1563157.AQS70_16920"/>
<dbReference type="PANTHER" id="PTHR32305">
    <property type="match status" value="1"/>
</dbReference>
<feature type="transmembrane region" description="Helical" evidence="2">
    <location>
        <begin position="1399"/>
        <end position="1420"/>
    </location>
</feature>
<evidence type="ECO:0000256" key="2">
    <source>
        <dbReference type="SAM" id="Phobius"/>
    </source>
</evidence>
<organism evidence="4 5">
    <name type="scientific">Pseudomonas endophytica</name>
    <dbReference type="NCBI Taxonomy" id="1563157"/>
    <lineage>
        <taxon>Bacteria</taxon>
        <taxon>Pseudomonadati</taxon>
        <taxon>Pseudomonadota</taxon>
        <taxon>Gammaproteobacteria</taxon>
        <taxon>Pseudomonadales</taxon>
        <taxon>Pseudomonadaceae</taxon>
        <taxon>Pseudomonas</taxon>
    </lineage>
</organism>
<feature type="domain" description="Teneurin-like YD-shell" evidence="3">
    <location>
        <begin position="998"/>
        <end position="1308"/>
    </location>
</feature>
<protein>
    <recommendedName>
        <fullName evidence="3">Teneurin-like YD-shell domain-containing protein</fullName>
    </recommendedName>
</protein>
<dbReference type="Proteomes" id="UP000050342">
    <property type="component" value="Unassembled WGS sequence"/>
</dbReference>
<feature type="transmembrane region" description="Helical" evidence="2">
    <location>
        <begin position="1367"/>
        <end position="1387"/>
    </location>
</feature>
<keyword evidence="2" id="KW-0472">Membrane</keyword>
<accession>A0A0N8VRX6</accession>
<evidence type="ECO:0000256" key="1">
    <source>
        <dbReference type="ARBA" id="ARBA00022737"/>
    </source>
</evidence>
<reference evidence="4 5" key="1">
    <citation type="submission" date="2015-10" db="EMBL/GenBank/DDBJ databases">
        <title>Pseudomonas helleri sp. nov. and Pseudomonas weihenstephanensis sp. nov., isolated from raw cows milk.</title>
        <authorList>
            <person name="Von Neubeck M."/>
            <person name="Huptas C."/>
            <person name="Wenning M."/>
            <person name="Scherer S."/>
        </authorList>
    </citation>
    <scope>NUCLEOTIDE SEQUENCE [LARGE SCALE GENOMIC DNA]</scope>
    <source>
        <strain evidence="4 5">BSTT44</strain>
    </source>
</reference>
<dbReference type="Gene3D" id="2.180.10.10">
    <property type="entry name" value="RHS repeat-associated core"/>
    <property type="match status" value="3"/>
</dbReference>
<dbReference type="OrthoDB" id="5862074at2"/>
<evidence type="ECO:0000313" key="4">
    <source>
        <dbReference type="EMBL" id="KQB51748.1"/>
    </source>
</evidence>
<keyword evidence="1" id="KW-0677">Repeat</keyword>
<feature type="transmembrane region" description="Helical" evidence="2">
    <location>
        <begin position="1340"/>
        <end position="1360"/>
    </location>
</feature>
<keyword evidence="2" id="KW-0812">Transmembrane</keyword>
<sequence>MSDVEGDELYSNAFNFSSFLSGGVDPRTGIYSCTLSLGEITSHSLNGPSLPINFHFNPLNPLDRGFGKGWTLACTRYDRTAKCITLVSGETCKTLELPTEVQLVDQKTERFRLGKIDENRFILSTINGQREELCMVGLSSVAVSQRIWAANGASLDLEYTLFNGQPMLTAVRDSQRTLLSITRTGAGVQLKRYPNSDQEASFDIRFTNNRIVSITLPCAGRWEIGYQVIDGLTYVSRVFSPMGAVESVSYKKSGLRFPVGAGRTAMASVATYTVFPGNGQPPIYKNYRFSSQNFLGYGAPGVSASTASDTLYKVAGDYNYTSYETLLRDSNVYQETVRTYNKFHLLVSEVRRCGEKITSQLFDYYYEPGKSFEEQPAQCRLPKRSVIRYEDANSKRSREDVTQFEYDVFGNEIRRVEPGGLTTLTEYFAAQGGVDCPADPLDFVRFPSQRMVFNPADSQSGSCITRYRYASSPLLEGYSIASIVPVREQFYFRDQQGEHLYEQIDYEYVNVPQAPDVHGRLLAKTSTFNALATRQSYTYSVSNLTLSVKTVFTGHDAKSAMSTVVYAALTGNCLSTQEEDKAPVNYEYDALGRVTRETVSQGTAYEAHTVRVYQLPQAESQYSTLLVTDVNGMQQRVTYDGIGRICTLEEEEEDGSASGSPLRVVKANTYNSSGQLQSETATDWLNGAPLVQHTRYEYDDWGKVKTIQSPDGLHDYIEREQERLCETRWKQGHGKTVTFFNGRGKPVSVELFDLEGLSQAKTTYVYDGFDRCVQQIDPAGNVTSFHYDAFDRLSRSTLPDGNVVETRYASFSHDTLPVEIVVAGKTLGSQTFDSLGRLTSAVTGGRELKHEYVGSGAAPTAIIQPDGRRVTHQYEPLLNGLLTRRTQADQVSSYAYYPRSGLISECSEQGRVGTFQYSRAGWLTHERWVLPGHSYETTNRYSLGGRVLSHVDVKGEKHRYEYDAAGRVKSFRHTNLNAELTYNALGQLSVISATDAASHQLKTTLSYDALAREVQRVIELVGSESYTLTTRYTKASKVAQRTLIGSAGMLRDEKFSYDARGRLETYRCEGAHRPLDVLGREIAGQRFTFDAFDNIVSLETQFPGGVNTTTYTMSERDPTQLISIQHSHPDYPAAITLRYDANGKLIIDTQGRSLGYDGLGRLSEVSVAVNSVIRRYGYDARDRLVEMTDNEKTSTHLFYRDDAVSSEVRGADAATFFRLGDVLLGQSLRGSLDQTVLLGVDHQNTVVAEAAPLRAVTYTPYGARTAQDGLQSLLGLNNERFDSITGCYLLGNGYRAYDPLLMRFQSPDSLSPFGEGGLNPYVYCLGDPINRSDPTGHSSWQAWLGVGLAVFGIFASILSFGAATPLAITGLVAGVASGVTGIAGAAVQEFFPSSGAGDVLGYVSLGLGLLSLGAGLTASTKAFSQWGNRMNDAFKQGLSGRGVAKAAKRMAKLNPVEEESSVTWKLIRPKPRSIRSDLSDGAMRDYEVFTDAIGKENLHPKLAAERIGDSKYSKLRGTTNQFEVRIGGKDRVTFLLRRASVEILQVGGHS</sequence>
<proteinExistence type="predicted"/>
<dbReference type="Pfam" id="PF05593">
    <property type="entry name" value="RHS_repeat"/>
    <property type="match status" value="1"/>
</dbReference>
<dbReference type="NCBIfam" id="TIGR03696">
    <property type="entry name" value="Rhs_assc_core"/>
    <property type="match status" value="1"/>
</dbReference>
<dbReference type="InterPro" id="IPR050708">
    <property type="entry name" value="T6SS_VgrG/RHS"/>
</dbReference>
<dbReference type="RefSeq" id="WP_055104733.1">
    <property type="nucleotide sequence ID" value="NZ_LLWH01000224.1"/>
</dbReference>
<evidence type="ECO:0000259" key="3">
    <source>
        <dbReference type="Pfam" id="PF25023"/>
    </source>
</evidence>